<name>A0A2P6VJR0_9CHLO</name>
<dbReference type="InterPro" id="IPR002816">
    <property type="entry name" value="TraB/PrgY/GumN_fam"/>
</dbReference>
<proteinExistence type="predicted"/>
<dbReference type="InterPro" id="IPR046345">
    <property type="entry name" value="TraB_PrgY-like"/>
</dbReference>
<gene>
    <name evidence="1" type="ORF">C2E20_2786</name>
</gene>
<dbReference type="Pfam" id="PF01963">
    <property type="entry name" value="TraB_PrgY_gumN"/>
    <property type="match status" value="1"/>
</dbReference>
<dbReference type="OrthoDB" id="48306at2759"/>
<evidence type="ECO:0000313" key="2">
    <source>
        <dbReference type="Proteomes" id="UP000239649"/>
    </source>
</evidence>
<dbReference type="AlphaFoldDB" id="A0A2P6VJR0"/>
<protein>
    <submittedName>
        <fullName evidence="1">Conjugal transfer</fullName>
    </submittedName>
</protein>
<dbReference type="PANTHER" id="PTHR21530">
    <property type="entry name" value="PHEROMONE SHUTDOWN PROTEIN"/>
    <property type="match status" value="1"/>
</dbReference>
<dbReference type="PANTHER" id="PTHR21530:SF7">
    <property type="entry name" value="TRAB DOMAIN-CONTAINING PROTEIN"/>
    <property type="match status" value="1"/>
</dbReference>
<keyword evidence="2" id="KW-1185">Reference proteome</keyword>
<dbReference type="Proteomes" id="UP000239649">
    <property type="component" value="Unassembled WGS sequence"/>
</dbReference>
<evidence type="ECO:0000313" key="1">
    <source>
        <dbReference type="EMBL" id="PSC74329.1"/>
    </source>
</evidence>
<reference evidence="1 2" key="1">
    <citation type="journal article" date="2018" name="Plant J.">
        <title>Genome sequences of Chlorella sorokiniana UTEX 1602 and Micractinium conductrix SAG 241.80: implications to maltose excretion by a green alga.</title>
        <authorList>
            <person name="Arriola M.B."/>
            <person name="Velmurugan N."/>
            <person name="Zhang Y."/>
            <person name="Plunkett M.H."/>
            <person name="Hondzo H."/>
            <person name="Barney B.M."/>
        </authorList>
    </citation>
    <scope>NUCLEOTIDE SEQUENCE [LARGE SCALE GENOMIC DNA]</scope>
    <source>
        <strain evidence="1 2">SAG 241.80</strain>
    </source>
</reference>
<dbReference type="CDD" id="cd14726">
    <property type="entry name" value="TraB_PrgY-like"/>
    <property type="match status" value="1"/>
</dbReference>
<dbReference type="EMBL" id="LHPF02000005">
    <property type="protein sequence ID" value="PSC74329.1"/>
    <property type="molecule type" value="Genomic_DNA"/>
</dbReference>
<sequence>MTPLAATVTRRHAGALASSGRLRRCGAAAAAAWDEPPGSLAALQRTQQCRSFGGSGSGAAGSGASSSSNAVITQTTTFLRNLHNGAEIFLVGTAHVSKQSAEEVREMIRLVRPSTVMLELCSGRLARLRSGGTSDAELLKSMMGTFAAPGGTMSQKVVQAGLPLVYRAMKALGMDPGAEFKAAVEEAERIGARIVCGDRDVQQTLQRLSQTVNFQDLMRMMTGRGLPDPPPGMAEFYARQSGSSIETKVEGMKTRAMVREMAEYLRQVNPRLAEVMIDERDQHMVDALARLEGRVVGVVGLAHLDGMERS</sequence>
<accession>A0A2P6VJR0</accession>
<comment type="caution">
    <text evidence="1">The sequence shown here is derived from an EMBL/GenBank/DDBJ whole genome shotgun (WGS) entry which is preliminary data.</text>
</comment>
<organism evidence="1 2">
    <name type="scientific">Micractinium conductrix</name>
    <dbReference type="NCBI Taxonomy" id="554055"/>
    <lineage>
        <taxon>Eukaryota</taxon>
        <taxon>Viridiplantae</taxon>
        <taxon>Chlorophyta</taxon>
        <taxon>core chlorophytes</taxon>
        <taxon>Trebouxiophyceae</taxon>
        <taxon>Chlorellales</taxon>
        <taxon>Chlorellaceae</taxon>
        <taxon>Chlorella clade</taxon>
        <taxon>Micractinium</taxon>
    </lineage>
</organism>